<protein>
    <submittedName>
        <fullName evidence="2">Uncharacterized protein</fullName>
    </submittedName>
</protein>
<feature type="compositionally biased region" description="Basic and acidic residues" evidence="1">
    <location>
        <begin position="183"/>
        <end position="194"/>
    </location>
</feature>
<reference evidence="2" key="1">
    <citation type="submission" date="2020-11" db="EMBL/GenBank/DDBJ databases">
        <authorList>
            <consortium name="DOE Joint Genome Institute"/>
            <person name="Ahrendt S."/>
            <person name="Riley R."/>
            <person name="Andreopoulos W."/>
            <person name="LaButti K."/>
            <person name="Pangilinan J."/>
            <person name="Ruiz-duenas F.J."/>
            <person name="Barrasa J.M."/>
            <person name="Sanchez-Garcia M."/>
            <person name="Camarero S."/>
            <person name="Miyauchi S."/>
            <person name="Serrano A."/>
            <person name="Linde D."/>
            <person name="Babiker R."/>
            <person name="Drula E."/>
            <person name="Ayuso-Fernandez I."/>
            <person name="Pacheco R."/>
            <person name="Padilla G."/>
            <person name="Ferreira P."/>
            <person name="Barriuso J."/>
            <person name="Kellner H."/>
            <person name="Castanera R."/>
            <person name="Alfaro M."/>
            <person name="Ramirez L."/>
            <person name="Pisabarro A.G."/>
            <person name="Kuo A."/>
            <person name="Tritt A."/>
            <person name="Lipzen A."/>
            <person name="He G."/>
            <person name="Yan M."/>
            <person name="Ng V."/>
            <person name="Cullen D."/>
            <person name="Martin F."/>
            <person name="Rosso M.-N."/>
            <person name="Henrissat B."/>
            <person name="Hibbett D."/>
            <person name="Martinez A.T."/>
            <person name="Grigoriev I.V."/>
        </authorList>
    </citation>
    <scope>NUCLEOTIDE SEQUENCE</scope>
    <source>
        <strain evidence="2">AH 44721</strain>
    </source>
</reference>
<keyword evidence="3" id="KW-1185">Reference proteome</keyword>
<dbReference type="EMBL" id="JADNYJ010000127">
    <property type="protein sequence ID" value="KAF8881942.1"/>
    <property type="molecule type" value="Genomic_DNA"/>
</dbReference>
<accession>A0A9P5TIK2</accession>
<feature type="region of interest" description="Disordered" evidence="1">
    <location>
        <begin position="1"/>
        <end position="92"/>
    </location>
</feature>
<evidence type="ECO:0000256" key="1">
    <source>
        <dbReference type="SAM" id="MobiDB-lite"/>
    </source>
</evidence>
<dbReference type="OrthoDB" id="2497589at2759"/>
<evidence type="ECO:0000313" key="2">
    <source>
        <dbReference type="EMBL" id="KAF8881942.1"/>
    </source>
</evidence>
<comment type="caution">
    <text evidence="2">The sequence shown here is derived from an EMBL/GenBank/DDBJ whole genome shotgun (WGS) entry which is preliminary data.</text>
</comment>
<gene>
    <name evidence="2" type="ORF">CPB84DRAFT_231734</name>
</gene>
<evidence type="ECO:0000313" key="3">
    <source>
        <dbReference type="Proteomes" id="UP000724874"/>
    </source>
</evidence>
<proteinExistence type="predicted"/>
<feature type="region of interest" description="Disordered" evidence="1">
    <location>
        <begin position="156"/>
        <end position="194"/>
    </location>
</feature>
<dbReference type="AlphaFoldDB" id="A0A9P5TIK2"/>
<dbReference type="Proteomes" id="UP000724874">
    <property type="component" value="Unassembled WGS sequence"/>
</dbReference>
<organism evidence="2 3">
    <name type="scientific">Gymnopilus junonius</name>
    <name type="common">Spectacular rustgill mushroom</name>
    <name type="synonym">Gymnopilus spectabilis subsp. junonius</name>
    <dbReference type="NCBI Taxonomy" id="109634"/>
    <lineage>
        <taxon>Eukaryota</taxon>
        <taxon>Fungi</taxon>
        <taxon>Dikarya</taxon>
        <taxon>Basidiomycota</taxon>
        <taxon>Agaricomycotina</taxon>
        <taxon>Agaricomycetes</taxon>
        <taxon>Agaricomycetidae</taxon>
        <taxon>Agaricales</taxon>
        <taxon>Agaricineae</taxon>
        <taxon>Hymenogastraceae</taxon>
        <taxon>Gymnopilus</taxon>
    </lineage>
</organism>
<name>A0A9P5TIK2_GYMJU</name>
<feature type="compositionally biased region" description="Basic and acidic residues" evidence="1">
    <location>
        <begin position="81"/>
        <end position="90"/>
    </location>
</feature>
<feature type="compositionally biased region" description="Basic and acidic residues" evidence="1">
    <location>
        <begin position="8"/>
        <end position="21"/>
    </location>
</feature>
<sequence length="194" mass="20655">MAPSKTKRAADEPNDNGERAAKVARTAKSGDSSKNRGKKGPTKPTLSAAEFTARALPLHVNITHTPPSITKEDDNDNDNSSGKDEEKAPEEIIMNVTASDVGSIGNLTLVPTSFSTGSYGWKGSKRITVELQGSESDEEGHKEKVQVILSINATVLGSKPAKAEKGKKGKKAAEEEEVEEDAEQPHDSTAEEET</sequence>